<proteinExistence type="predicted"/>
<keyword evidence="1" id="KW-0472">Membrane</keyword>
<organism evidence="2 3">
    <name type="scientific">Aequorivita antarctica</name>
    <dbReference type="NCBI Taxonomy" id="153266"/>
    <lineage>
        <taxon>Bacteria</taxon>
        <taxon>Pseudomonadati</taxon>
        <taxon>Bacteroidota</taxon>
        <taxon>Flavobacteriia</taxon>
        <taxon>Flavobacteriales</taxon>
        <taxon>Flavobacteriaceae</taxon>
        <taxon>Aequorivita</taxon>
    </lineage>
</organism>
<dbReference type="EMBL" id="VORT01000007">
    <property type="protein sequence ID" value="TXD72805.1"/>
    <property type="molecule type" value="Genomic_DNA"/>
</dbReference>
<evidence type="ECO:0000313" key="3">
    <source>
        <dbReference type="Proteomes" id="UP000321497"/>
    </source>
</evidence>
<evidence type="ECO:0000313" key="2">
    <source>
        <dbReference type="EMBL" id="TXD72805.1"/>
    </source>
</evidence>
<sequence length="118" mass="13515">MRAYYKIKGSSLIETVIAITIITICSLIATLVYSRIIDQTPPIKKYEWSMEVSKLMEETSLKSDFIPFNREYKDYSIAGRLSKKEDGGSLSNIEFLVISQKDTVILPMLLYKIEGHEN</sequence>
<reference evidence="2 3" key="1">
    <citation type="submission" date="2019-08" db="EMBL/GenBank/DDBJ databases">
        <title>Genome of Aequorivita antarctica SW49 (type strain).</title>
        <authorList>
            <person name="Bowman J.P."/>
        </authorList>
    </citation>
    <scope>NUCLEOTIDE SEQUENCE [LARGE SCALE GENOMIC DNA]</scope>
    <source>
        <strain evidence="2 3">SW49</strain>
    </source>
</reference>
<evidence type="ECO:0000256" key="1">
    <source>
        <dbReference type="SAM" id="Phobius"/>
    </source>
</evidence>
<evidence type="ECO:0008006" key="4">
    <source>
        <dbReference type="Google" id="ProtNLM"/>
    </source>
</evidence>
<accession>A0A5C6YZZ8</accession>
<feature type="transmembrane region" description="Helical" evidence="1">
    <location>
        <begin position="12"/>
        <end position="33"/>
    </location>
</feature>
<gene>
    <name evidence="2" type="ORF">ESU54_11350</name>
</gene>
<dbReference type="Proteomes" id="UP000321497">
    <property type="component" value="Unassembled WGS sequence"/>
</dbReference>
<dbReference type="RefSeq" id="WP_111844865.1">
    <property type="nucleotide sequence ID" value="NZ_UEGI01000010.1"/>
</dbReference>
<keyword evidence="1" id="KW-0812">Transmembrane</keyword>
<name>A0A5C6YZZ8_9FLAO</name>
<comment type="caution">
    <text evidence="2">The sequence shown here is derived from an EMBL/GenBank/DDBJ whole genome shotgun (WGS) entry which is preliminary data.</text>
</comment>
<keyword evidence="1" id="KW-1133">Transmembrane helix</keyword>
<keyword evidence="3" id="KW-1185">Reference proteome</keyword>
<protein>
    <recommendedName>
        <fullName evidence="4">Type II secretion system protein</fullName>
    </recommendedName>
</protein>
<dbReference type="AlphaFoldDB" id="A0A5C6YZZ8"/>